<dbReference type="InterPro" id="IPR019510">
    <property type="entry name" value="AKAP7-like_phosphoesterase"/>
</dbReference>
<dbReference type="InterPro" id="IPR004088">
    <property type="entry name" value="KH_dom_type_1"/>
</dbReference>
<dbReference type="InterPro" id="IPR004087">
    <property type="entry name" value="KH_dom"/>
</dbReference>
<dbReference type="GO" id="GO:0006307">
    <property type="term" value="P:DNA alkylation repair"/>
    <property type="evidence" value="ECO:0007669"/>
    <property type="project" value="InterPro"/>
</dbReference>
<dbReference type="SMART" id="SM00322">
    <property type="entry name" value="KH"/>
    <property type="match status" value="2"/>
</dbReference>
<reference evidence="4 5" key="1">
    <citation type="submission" date="2014-11" db="EMBL/GenBank/DDBJ databases">
        <title>Genetic blueprint of the zoonotic pathogen Toxocara canis.</title>
        <authorList>
            <person name="Zhu X.-Q."/>
            <person name="Korhonen P.K."/>
            <person name="Cai H."/>
            <person name="Young N.D."/>
            <person name="Nejsum P."/>
            <person name="von Samson-Himmelstjerna G."/>
            <person name="Boag P.R."/>
            <person name="Tan P."/>
            <person name="Li Q."/>
            <person name="Min J."/>
            <person name="Yang Y."/>
            <person name="Wang X."/>
            <person name="Fang X."/>
            <person name="Hall R.S."/>
            <person name="Hofmann A."/>
            <person name="Sternberg P.W."/>
            <person name="Jex A.R."/>
            <person name="Gasser R.B."/>
        </authorList>
    </citation>
    <scope>NUCLEOTIDE SEQUENCE [LARGE SCALE GENOMIC DNA]</scope>
    <source>
        <strain evidence="4">PN_DK_2014</strain>
    </source>
</reference>
<dbReference type="SUPFAM" id="SSF55144">
    <property type="entry name" value="LigT-like"/>
    <property type="match status" value="1"/>
</dbReference>
<feature type="compositionally biased region" description="Polar residues" evidence="2">
    <location>
        <begin position="97"/>
        <end position="121"/>
    </location>
</feature>
<feature type="domain" description="K Homology" evidence="3">
    <location>
        <begin position="557"/>
        <end position="627"/>
    </location>
</feature>
<accession>A0A0B2V2P3</accession>
<dbReference type="GO" id="GO:0005634">
    <property type="term" value="C:nucleus"/>
    <property type="evidence" value="ECO:0007669"/>
    <property type="project" value="TreeGrafter"/>
</dbReference>
<evidence type="ECO:0000256" key="1">
    <source>
        <dbReference type="PROSITE-ProRule" id="PRU00117"/>
    </source>
</evidence>
<feature type="region of interest" description="Disordered" evidence="2">
    <location>
        <begin position="95"/>
        <end position="122"/>
    </location>
</feature>
<name>A0A0B2V2P3_TOXCA</name>
<comment type="caution">
    <text evidence="4">The sequence shown here is derived from an EMBL/GenBank/DDBJ whole genome shotgun (WGS) entry which is preliminary data.</text>
</comment>
<dbReference type="Proteomes" id="UP000031036">
    <property type="component" value="Unassembled WGS sequence"/>
</dbReference>
<dbReference type="CDD" id="cd00105">
    <property type="entry name" value="KH-I"/>
    <property type="match status" value="1"/>
</dbReference>
<evidence type="ECO:0000313" key="5">
    <source>
        <dbReference type="Proteomes" id="UP000031036"/>
    </source>
</evidence>
<dbReference type="PANTHER" id="PTHR13360:SF1">
    <property type="entry name" value="ACTIVATING SIGNAL COINTEGRATOR 1 COMPLEX SUBUNIT 1"/>
    <property type="match status" value="1"/>
</dbReference>
<dbReference type="STRING" id="6265.A0A0B2V2P3"/>
<dbReference type="GO" id="GO:0003723">
    <property type="term" value="F:RNA binding"/>
    <property type="evidence" value="ECO:0007669"/>
    <property type="project" value="UniProtKB-UniRule"/>
</dbReference>
<feature type="region of interest" description="Disordered" evidence="2">
    <location>
        <begin position="507"/>
        <end position="533"/>
    </location>
</feature>
<dbReference type="EMBL" id="JPKZ01002623">
    <property type="protein sequence ID" value="KHN75808.1"/>
    <property type="molecule type" value="Genomic_DNA"/>
</dbReference>
<evidence type="ECO:0000259" key="3">
    <source>
        <dbReference type="SMART" id="SM00322"/>
    </source>
</evidence>
<dbReference type="InterPro" id="IPR009210">
    <property type="entry name" value="ASCC1"/>
</dbReference>
<organism evidence="4 5">
    <name type="scientific">Toxocara canis</name>
    <name type="common">Canine roundworm</name>
    <dbReference type="NCBI Taxonomy" id="6265"/>
    <lineage>
        <taxon>Eukaryota</taxon>
        <taxon>Metazoa</taxon>
        <taxon>Ecdysozoa</taxon>
        <taxon>Nematoda</taxon>
        <taxon>Chromadorea</taxon>
        <taxon>Rhabditida</taxon>
        <taxon>Spirurina</taxon>
        <taxon>Ascaridomorpha</taxon>
        <taxon>Ascaridoidea</taxon>
        <taxon>Toxocaridae</taxon>
        <taxon>Toxocara</taxon>
    </lineage>
</organism>
<dbReference type="InterPro" id="IPR036612">
    <property type="entry name" value="KH_dom_type_1_sf"/>
</dbReference>
<keyword evidence="1" id="KW-0694">RNA-binding</keyword>
<protein>
    <submittedName>
        <fullName evidence="4">Activating signal cointegrator 1 complex subunit 1</fullName>
    </submittedName>
</protein>
<dbReference type="SUPFAM" id="SSF54791">
    <property type="entry name" value="Eukaryotic type KH-domain (KH-domain type I)"/>
    <property type="match status" value="2"/>
</dbReference>
<sequence length="838" mass="94199">MDFPLYVHTYELNGRIYRRNPYGGFRSDEEAELRGGDTADLYADDEYDDGPYAAQLTCEMESSKPESKKERTAPVETVGPPPGFETCAVEGKIASDDSLSSNTGCAESGSSATDGTVQRASAQEDVREEVAIKFDPRSKKWSTRLEVPYEMIRFVIGAKGSMKRKLELETDCRLVFPDREKKAKYVEIISTKSQESIERCRDRIELMLMSTRERSAFTHFVSIPMNSADIQSAFSQFAELIQNDDDLPASCREPAAFQEVGKLHLTVVMLSLFDETEIGKATSALEAVVKNRVRKVVDGNPVEVEVRGLEYMNDDPTRVRVLYAKAYSEKLQEVADIIADGIGDAGLAPRRSDRVKIHCTLMNTRYAIEKGKENVIMDVEKLMQKYSEFYFGHITVSEICRSVRLAARSLAKRAITCSCTDASAAKRRMSEESKAKPYKPKEVLALEPCGSKEGSITEPYKSKDGPTAEPSTLIEELAHEPHEVKRDSSPELSIGNFMLSELAEEIESKKSEDGGNIQSSKGASRESEELGSLETQMDEISDSVPEIGIIKFNPKSKKWSTSIDIPKDMRRYVIGAKGRKKRKIEELTDCRLIFPSRGKRMRLISIVSKKSQESVEQCREHIESLIVGVQKKAPYTHFVSLPMNDPDLQASFTKFAEIIQNDEELSDSCREPMLFQQPKKLHLTVVMLSLLDDDDMQLAAESLEQVISNQVRKTLDGKKLEVEVKGLQCMNDNPTKVRVLYANAFSEKLDEIMNTIADAMGETELAPRRAKTVKIHLTLMNTRYCRKKRAKGMDVQKLLDKYGDYEFGRVTIPSVHISSLMGPKDEDGYYSHIAKCEL</sequence>
<keyword evidence="5" id="KW-1185">Reference proteome</keyword>
<dbReference type="Gene3D" id="3.30.1370.10">
    <property type="entry name" value="K Homology domain, type 1"/>
    <property type="match status" value="2"/>
</dbReference>
<dbReference type="Pfam" id="PF10469">
    <property type="entry name" value="AKAP7_NLS"/>
    <property type="match status" value="2"/>
</dbReference>
<feature type="domain" description="K Homology" evidence="3">
    <location>
        <begin position="139"/>
        <end position="209"/>
    </location>
</feature>
<dbReference type="PROSITE" id="PS50084">
    <property type="entry name" value="KH_TYPE_1"/>
    <property type="match status" value="2"/>
</dbReference>
<evidence type="ECO:0000313" key="4">
    <source>
        <dbReference type="EMBL" id="KHN75808.1"/>
    </source>
</evidence>
<dbReference type="Gene3D" id="3.90.1140.10">
    <property type="entry name" value="Cyclic phosphodiesterase"/>
    <property type="match status" value="2"/>
</dbReference>
<proteinExistence type="predicted"/>
<dbReference type="AlphaFoldDB" id="A0A0B2V2P3"/>
<dbReference type="Pfam" id="PF00013">
    <property type="entry name" value="KH_1"/>
    <property type="match status" value="2"/>
</dbReference>
<evidence type="ECO:0000256" key="2">
    <source>
        <dbReference type="SAM" id="MobiDB-lite"/>
    </source>
</evidence>
<dbReference type="GO" id="GO:0006355">
    <property type="term" value="P:regulation of DNA-templated transcription"/>
    <property type="evidence" value="ECO:0007669"/>
    <property type="project" value="TreeGrafter"/>
</dbReference>
<dbReference type="InterPro" id="IPR009097">
    <property type="entry name" value="Cyclic_Pdiesterase"/>
</dbReference>
<gene>
    <name evidence="4" type="primary">Ascc1</name>
    <name evidence="4" type="ORF">Tcan_12677</name>
</gene>
<dbReference type="OrthoDB" id="277832at2759"/>
<feature type="compositionally biased region" description="Basic and acidic residues" evidence="2">
    <location>
        <begin position="61"/>
        <end position="73"/>
    </location>
</feature>
<dbReference type="PANTHER" id="PTHR13360">
    <property type="entry name" value="ACTIVATING SIGNAL COINTEGRATOR 1 COMPLEX SUBUNIT 1"/>
    <property type="match status" value="1"/>
</dbReference>
<feature type="region of interest" description="Disordered" evidence="2">
    <location>
        <begin position="60"/>
        <end position="82"/>
    </location>
</feature>